<dbReference type="GO" id="GO:0005634">
    <property type="term" value="C:nucleus"/>
    <property type="evidence" value="ECO:0007669"/>
    <property type="project" value="UniProtKB-SubCell"/>
</dbReference>
<dbReference type="Proteomes" id="UP000515163">
    <property type="component" value="Unplaced"/>
</dbReference>
<dbReference type="KEGG" id="aten:116289974"/>
<dbReference type="RefSeq" id="XP_031552794.1">
    <property type="nucleotide sequence ID" value="XM_031696934.1"/>
</dbReference>
<feature type="region of interest" description="Disordered" evidence="3">
    <location>
        <begin position="463"/>
        <end position="484"/>
    </location>
</feature>
<evidence type="ECO:0000256" key="3">
    <source>
        <dbReference type="SAM" id="MobiDB-lite"/>
    </source>
</evidence>
<gene>
    <name evidence="5" type="primary">LOC116289974</name>
</gene>
<accession>A0A6P8H8P6</accession>
<evidence type="ECO:0000256" key="1">
    <source>
        <dbReference type="ARBA" id="ARBA00004123"/>
    </source>
</evidence>
<sequence>MGSYLSGFYYETSQDSVTKPTESYMKDYSTLLGEPNKVPDNASEISGIYQHGFETQKTLCLDNEKKMGSDYMNDLVRQTACLDDYESLKTAVSKENNRNCFEDGGKTRHFLTDYNPGLNSDECTSTESMVVCSDDLQIDIDLQQTNTSSKESTTSSNLTSSNSCAWEIDMGGFFVKKKRRKQAKSGKAKENAKENVNKDTIEVTNSYTDAVSVVTMETMALRKVFDQRRWYCMSRPQYSKSCGISSLVSCWNYLFSTLGTGSLRPISQEEALTILGFKPPFGEIRFGPFTGNATLMRWFHQLCNHYKVRGRAYYLYKPKGKSRTVGITSNAALQKLKRGLQDEQTAVIYHCHNHYFCPVGYEETPTKSIDAYRTVLPKDQTINWILVCDPSSKHPAINSIRWSDIDTDLNCENPYHMNIRKLHNGVMQRKTRKVGGNLHCLMAFQRSSWQGVKRNMVIKYQESDLEITPGTDSESSDSTEDNDD</sequence>
<keyword evidence="4" id="KW-1185">Reference proteome</keyword>
<organism evidence="4 5">
    <name type="scientific">Actinia tenebrosa</name>
    <name type="common">Australian red waratah sea anemone</name>
    <dbReference type="NCBI Taxonomy" id="6105"/>
    <lineage>
        <taxon>Eukaryota</taxon>
        <taxon>Metazoa</taxon>
        <taxon>Cnidaria</taxon>
        <taxon>Anthozoa</taxon>
        <taxon>Hexacorallia</taxon>
        <taxon>Actiniaria</taxon>
        <taxon>Actiniidae</taxon>
        <taxon>Actinia</taxon>
    </lineage>
</organism>
<dbReference type="FunCoup" id="A0A6P8H8P6">
    <property type="interactions" value="92"/>
</dbReference>
<dbReference type="GeneID" id="116289974"/>
<dbReference type="PANTHER" id="PTHR16171:SF12">
    <property type="entry name" value="BASIC IMMUNOGLOBULIN-LIKE VARIABLE MOTIF-CONTAINING PROTEIN"/>
    <property type="match status" value="1"/>
</dbReference>
<dbReference type="AlphaFoldDB" id="A0A6P8H8P6"/>
<dbReference type="InParanoid" id="A0A6P8H8P6"/>
<dbReference type="PANTHER" id="PTHR16171">
    <property type="entry name" value="DNA REPAIR PROTEIN COMPLEMENTING XP-G CELLS-RELATED"/>
    <property type="match status" value="1"/>
</dbReference>
<keyword evidence="2" id="KW-0539">Nucleus</keyword>
<dbReference type="OrthoDB" id="31113at2759"/>
<feature type="compositionally biased region" description="Acidic residues" evidence="3">
    <location>
        <begin position="474"/>
        <end position="484"/>
    </location>
</feature>
<comment type="subcellular location">
    <subcellularLocation>
        <location evidence="1">Nucleus</location>
    </subcellularLocation>
</comment>
<evidence type="ECO:0000256" key="2">
    <source>
        <dbReference type="ARBA" id="ARBA00023242"/>
    </source>
</evidence>
<evidence type="ECO:0000313" key="5">
    <source>
        <dbReference type="RefSeq" id="XP_031552794.1"/>
    </source>
</evidence>
<name>A0A6P8H8P6_ACTTE</name>
<reference evidence="5" key="1">
    <citation type="submission" date="2025-08" db="UniProtKB">
        <authorList>
            <consortium name="RefSeq"/>
        </authorList>
    </citation>
    <scope>IDENTIFICATION</scope>
    <source>
        <tissue evidence="5">Tentacle</tissue>
    </source>
</reference>
<proteinExistence type="predicted"/>
<protein>
    <submittedName>
        <fullName evidence="5">Basic immunoglobulin-like variable motif-containing protein</fullName>
    </submittedName>
</protein>
<evidence type="ECO:0000313" key="4">
    <source>
        <dbReference type="Proteomes" id="UP000515163"/>
    </source>
</evidence>